<sequence>MQIRARNMLGEIRETTRFSWTEECLPQSLYYGNYRRGLGRERQATLTLDQRTGLATLTRNGEFSREFEIDADTTDILSQTLALQCLLQRGESGATTLDVASERRREPMTYQRLGEERVRTAAGRFNAVKLERVRDDDSGRRTLLWFAPELDYTLVRMIQDNGDDEYELELKRR</sequence>
<proteinExistence type="predicted"/>
<evidence type="ECO:0000313" key="2">
    <source>
        <dbReference type="Proteomes" id="UP000006764"/>
    </source>
</evidence>
<dbReference type="STRING" id="391936.S7S_11580"/>
<dbReference type="Pfam" id="PF11306">
    <property type="entry name" value="DUF3108"/>
    <property type="match status" value="1"/>
</dbReference>
<protein>
    <recommendedName>
        <fullName evidence="3">DUF3108 domain-containing protein</fullName>
    </recommendedName>
</protein>
<evidence type="ECO:0008006" key="3">
    <source>
        <dbReference type="Google" id="ProtNLM"/>
    </source>
</evidence>
<organism evidence="1 2">
    <name type="scientific">Isoalcanivorax pacificus W11-5</name>
    <dbReference type="NCBI Taxonomy" id="391936"/>
    <lineage>
        <taxon>Bacteria</taxon>
        <taxon>Pseudomonadati</taxon>
        <taxon>Pseudomonadota</taxon>
        <taxon>Gammaproteobacteria</taxon>
        <taxon>Oceanospirillales</taxon>
        <taxon>Alcanivoracaceae</taxon>
        <taxon>Isoalcanivorax</taxon>
    </lineage>
</organism>
<gene>
    <name evidence="1" type="ORF">S7S_11580</name>
</gene>
<dbReference type="InterPro" id="IPR021457">
    <property type="entry name" value="DUF3108"/>
</dbReference>
<dbReference type="HOGENOM" id="CLU_063619_2_0_6"/>
<dbReference type="AlphaFoldDB" id="A0A0B4XQJ1"/>
<keyword evidence="2" id="KW-1185">Reference proteome</keyword>
<dbReference type="EMBL" id="CP004387">
    <property type="protein sequence ID" value="AJD48728.1"/>
    <property type="molecule type" value="Genomic_DNA"/>
</dbReference>
<dbReference type="KEGG" id="apac:S7S_11580"/>
<reference evidence="1 2" key="1">
    <citation type="journal article" date="2012" name="J. Bacteriol.">
        <title>Genome sequence of an alkane-degrading bacterium, Alcanivorax pacificus type strain W11-5, isolated from deep sea sediment.</title>
        <authorList>
            <person name="Lai Q."/>
            <person name="Shao Z."/>
        </authorList>
    </citation>
    <scope>NUCLEOTIDE SEQUENCE [LARGE SCALE GENOMIC DNA]</scope>
    <source>
        <strain evidence="1 2">W11-5</strain>
    </source>
</reference>
<accession>A0A0B4XQJ1</accession>
<name>A0A0B4XQJ1_9GAMM</name>
<evidence type="ECO:0000313" key="1">
    <source>
        <dbReference type="EMBL" id="AJD48728.1"/>
    </source>
</evidence>
<dbReference type="Proteomes" id="UP000006764">
    <property type="component" value="Chromosome"/>
</dbReference>